<sequence>MIQQIQFFISIQLKQKRSKLIVKNGGFTLIELLIGMVMAFLVITPLLGFMINILDTDRKEQAKVSSEQEVQSALDYIGQDLQQAIYIYDAKGIKAIKSQLPQNDATDRVPVLVFWKRQFTKEAFDVKVSGISKGKNDSFVYSLVIYYLIQDNASNDADKIWSDQFRIARFELKNGISNPDDPTKYLKEPDKGFAMFDLTGIKGTLEDKMSAWQKNGDYDLKANQQVALIDYVDKSKDASLNRVDCTTVFTDRATTSSSTQDQKDKVNALLVPGFAAPNQYSTLTDLNTASFYACVDSDKITAKVFIRGNALARIDNQNNAYTAPKSTFFPTASIQVKGRGLIGGQ</sequence>
<name>A0A951QMI6_9CYAN</name>
<evidence type="ECO:0000313" key="3">
    <source>
        <dbReference type="Proteomes" id="UP000729701"/>
    </source>
</evidence>
<dbReference type="Proteomes" id="UP000729701">
    <property type="component" value="Unassembled WGS sequence"/>
</dbReference>
<keyword evidence="1" id="KW-0812">Transmembrane</keyword>
<proteinExistence type="predicted"/>
<accession>A0A951QMI6</accession>
<evidence type="ECO:0000313" key="2">
    <source>
        <dbReference type="EMBL" id="MBW4668690.1"/>
    </source>
</evidence>
<reference evidence="2" key="2">
    <citation type="journal article" date="2022" name="Microbiol. Resour. Announc.">
        <title>Metagenome Sequencing to Explore Phylogenomics of Terrestrial Cyanobacteria.</title>
        <authorList>
            <person name="Ward R.D."/>
            <person name="Stajich J.E."/>
            <person name="Johansen J.R."/>
            <person name="Huntemann M."/>
            <person name="Clum A."/>
            <person name="Foster B."/>
            <person name="Foster B."/>
            <person name="Roux S."/>
            <person name="Palaniappan K."/>
            <person name="Varghese N."/>
            <person name="Mukherjee S."/>
            <person name="Reddy T.B.K."/>
            <person name="Daum C."/>
            <person name="Copeland A."/>
            <person name="Chen I.A."/>
            <person name="Ivanova N.N."/>
            <person name="Kyrpides N.C."/>
            <person name="Shapiro N."/>
            <person name="Eloe-Fadrosh E.A."/>
            <person name="Pietrasiak N."/>
        </authorList>
    </citation>
    <scope>NUCLEOTIDE SEQUENCE</scope>
    <source>
        <strain evidence="2">GSE-NOS-MK-12-04C</strain>
    </source>
</reference>
<keyword evidence="1" id="KW-0472">Membrane</keyword>
<comment type="caution">
    <text evidence="2">The sequence shown here is derived from an EMBL/GenBank/DDBJ whole genome shotgun (WGS) entry which is preliminary data.</text>
</comment>
<evidence type="ECO:0000256" key="1">
    <source>
        <dbReference type="SAM" id="Phobius"/>
    </source>
</evidence>
<gene>
    <name evidence="2" type="primary">hpsC</name>
    <name evidence="2" type="ORF">KME60_14985</name>
</gene>
<protein>
    <submittedName>
        <fullName evidence="2">Hormogonium polysaccharide secretion pseudopilin HpsC</fullName>
    </submittedName>
</protein>
<keyword evidence="1" id="KW-1133">Transmembrane helix</keyword>
<reference evidence="2" key="1">
    <citation type="submission" date="2021-05" db="EMBL/GenBank/DDBJ databases">
        <authorList>
            <person name="Pietrasiak N."/>
            <person name="Ward R."/>
            <person name="Stajich J.E."/>
            <person name="Kurbessoian T."/>
        </authorList>
    </citation>
    <scope>NUCLEOTIDE SEQUENCE</scope>
    <source>
        <strain evidence="2">GSE-NOS-MK-12-04C</strain>
    </source>
</reference>
<dbReference type="AlphaFoldDB" id="A0A951QMI6"/>
<dbReference type="EMBL" id="JAHHGZ010000014">
    <property type="protein sequence ID" value="MBW4668690.1"/>
    <property type="molecule type" value="Genomic_DNA"/>
</dbReference>
<dbReference type="NCBIfam" id="NF038304">
    <property type="entry name" value="EPS_HpsC"/>
    <property type="match status" value="1"/>
</dbReference>
<organism evidence="2 3">
    <name type="scientific">Cyanomargarita calcarea GSE-NOS-MK-12-04C</name>
    <dbReference type="NCBI Taxonomy" id="2839659"/>
    <lineage>
        <taxon>Bacteria</taxon>
        <taxon>Bacillati</taxon>
        <taxon>Cyanobacteriota</taxon>
        <taxon>Cyanophyceae</taxon>
        <taxon>Nostocales</taxon>
        <taxon>Cyanomargaritaceae</taxon>
        <taxon>Cyanomargarita</taxon>
    </lineage>
</organism>
<feature type="transmembrane region" description="Helical" evidence="1">
    <location>
        <begin position="21"/>
        <end position="51"/>
    </location>
</feature>